<feature type="region of interest" description="Disordered" evidence="1">
    <location>
        <begin position="189"/>
        <end position="225"/>
    </location>
</feature>
<protein>
    <submittedName>
        <fullName evidence="2">Uncharacterized protein</fullName>
    </submittedName>
</protein>
<dbReference type="EMBL" id="LS974622">
    <property type="protein sequence ID" value="CAG7870302.1"/>
    <property type="molecule type" value="Genomic_DNA"/>
</dbReference>
<organism evidence="2 3">
    <name type="scientific">Brassica campestris</name>
    <name type="common">Field mustard</name>
    <dbReference type="NCBI Taxonomy" id="3711"/>
    <lineage>
        <taxon>Eukaryota</taxon>
        <taxon>Viridiplantae</taxon>
        <taxon>Streptophyta</taxon>
        <taxon>Embryophyta</taxon>
        <taxon>Tracheophyta</taxon>
        <taxon>Spermatophyta</taxon>
        <taxon>Magnoliopsida</taxon>
        <taxon>eudicotyledons</taxon>
        <taxon>Gunneridae</taxon>
        <taxon>Pentapetalae</taxon>
        <taxon>rosids</taxon>
        <taxon>malvids</taxon>
        <taxon>Brassicales</taxon>
        <taxon>Brassicaceae</taxon>
        <taxon>Brassiceae</taxon>
        <taxon>Brassica</taxon>
    </lineage>
</organism>
<reference evidence="2 3" key="1">
    <citation type="submission" date="2021-07" db="EMBL/GenBank/DDBJ databases">
        <authorList>
            <consortium name="Genoscope - CEA"/>
            <person name="William W."/>
        </authorList>
    </citation>
    <scope>NUCLEOTIDE SEQUENCE [LARGE SCALE GENOMIC DNA]</scope>
</reference>
<dbReference type="Gramene" id="A06p25420.2_BraZ1">
    <property type="protein sequence ID" value="A06p25420.2_BraZ1.CDS"/>
    <property type="gene ID" value="A06g25420.2_BraZ1"/>
</dbReference>
<evidence type="ECO:0000313" key="2">
    <source>
        <dbReference type="EMBL" id="CAG7870302.1"/>
    </source>
</evidence>
<accession>A0A8D9G7N2</accession>
<feature type="compositionally biased region" description="Polar residues" evidence="1">
    <location>
        <begin position="193"/>
        <end position="202"/>
    </location>
</feature>
<feature type="non-terminal residue" evidence="2">
    <location>
        <position position="225"/>
    </location>
</feature>
<dbReference type="Proteomes" id="UP000694005">
    <property type="component" value="Chromosome A06"/>
</dbReference>
<name>A0A8D9G7N2_BRACM</name>
<gene>
    <name evidence="2" type="ORF">BRAPAZ1V2_A06P25420.2</name>
</gene>
<evidence type="ECO:0000256" key="1">
    <source>
        <dbReference type="SAM" id="MobiDB-lite"/>
    </source>
</evidence>
<proteinExistence type="predicted"/>
<dbReference type="AlphaFoldDB" id="A0A8D9G7N2"/>
<evidence type="ECO:0000313" key="3">
    <source>
        <dbReference type="Proteomes" id="UP000694005"/>
    </source>
</evidence>
<sequence>MADPSATESRQLLYVPQNKIAPTVNHQIHLHTQDVALTTKETFEKMGEVLQIAIPRGSNGEPSLLLQITKQPPNNDRVALHAPLYLLEVTDFPPLPTVPSTKEVMKELRELTLQYMKVEDPTERASRQKRILQSELDGTIEAAIVANIIQASTMAALASIGVSSPQVMTSTAQVADAENVVANPVRRRGRLARSSTSQNNIRVNPKTYTGMGSRKRNLTRMNSNA</sequence>